<name>A0A9D3XAY9_9SAUR</name>
<dbReference type="SMART" id="SM01381">
    <property type="entry name" value="7TM_GPCR_Srsx"/>
    <property type="match status" value="1"/>
</dbReference>
<feature type="transmembrane region" description="Helical" evidence="13">
    <location>
        <begin position="161"/>
        <end position="182"/>
    </location>
</feature>
<evidence type="ECO:0000259" key="14">
    <source>
        <dbReference type="PROSITE" id="PS50262"/>
    </source>
</evidence>
<dbReference type="AlphaFoldDB" id="A0A9D3XAY9"/>
<evidence type="ECO:0000256" key="4">
    <source>
        <dbReference type="ARBA" id="ARBA00022989"/>
    </source>
</evidence>
<reference evidence="15" key="1">
    <citation type="submission" date="2021-09" db="EMBL/GenBank/DDBJ databases">
        <title>The genome of Mauremys mutica provides insights into the evolution of semi-aquatic lifestyle.</title>
        <authorList>
            <person name="Gong S."/>
            <person name="Gao Y."/>
        </authorList>
    </citation>
    <scope>NUCLEOTIDE SEQUENCE</scope>
    <source>
        <strain evidence="15">MM-2020</strain>
        <tissue evidence="15">Muscle</tissue>
    </source>
</reference>
<dbReference type="PROSITE" id="PS50262">
    <property type="entry name" value="G_PROTEIN_RECEP_F1_2"/>
    <property type="match status" value="1"/>
</dbReference>
<organism evidence="15 16">
    <name type="scientific">Mauremys mutica</name>
    <name type="common">yellowpond turtle</name>
    <dbReference type="NCBI Taxonomy" id="74926"/>
    <lineage>
        <taxon>Eukaryota</taxon>
        <taxon>Metazoa</taxon>
        <taxon>Chordata</taxon>
        <taxon>Craniata</taxon>
        <taxon>Vertebrata</taxon>
        <taxon>Euteleostomi</taxon>
        <taxon>Archelosauria</taxon>
        <taxon>Testudinata</taxon>
        <taxon>Testudines</taxon>
        <taxon>Cryptodira</taxon>
        <taxon>Durocryptodira</taxon>
        <taxon>Testudinoidea</taxon>
        <taxon>Geoemydidae</taxon>
        <taxon>Geoemydinae</taxon>
        <taxon>Mauremys</taxon>
    </lineage>
</organism>
<keyword evidence="9 11" id="KW-0807">Transducer</keyword>
<feature type="region of interest" description="Disordered" evidence="12">
    <location>
        <begin position="351"/>
        <end position="387"/>
    </location>
</feature>
<comment type="caution">
    <text evidence="15">The sequence shown here is derived from an EMBL/GenBank/DDBJ whole genome shotgun (WGS) entry which is preliminary data.</text>
</comment>
<keyword evidence="2" id="KW-1003">Cell membrane</keyword>
<evidence type="ECO:0000313" key="15">
    <source>
        <dbReference type="EMBL" id="KAH1176328.1"/>
    </source>
</evidence>
<evidence type="ECO:0000256" key="9">
    <source>
        <dbReference type="ARBA" id="ARBA00023224"/>
    </source>
</evidence>
<dbReference type="PROSITE" id="PS00237">
    <property type="entry name" value="G_PROTEIN_RECEP_F1_1"/>
    <property type="match status" value="1"/>
</dbReference>
<gene>
    <name evidence="15" type="ORF">KIL84_021062</name>
</gene>
<dbReference type="InterPro" id="IPR000276">
    <property type="entry name" value="GPCR_Rhodpsn"/>
</dbReference>
<protein>
    <recommendedName>
        <fullName evidence="14">G-protein coupled receptors family 1 profile domain-containing protein</fullName>
    </recommendedName>
</protein>
<evidence type="ECO:0000256" key="6">
    <source>
        <dbReference type="ARBA" id="ARBA00023136"/>
    </source>
</evidence>
<evidence type="ECO:0000256" key="8">
    <source>
        <dbReference type="ARBA" id="ARBA00023180"/>
    </source>
</evidence>
<dbReference type="GO" id="GO:0038036">
    <property type="term" value="F:sphingosine-1-phosphate receptor activity"/>
    <property type="evidence" value="ECO:0007669"/>
    <property type="project" value="InterPro"/>
</dbReference>
<evidence type="ECO:0000256" key="7">
    <source>
        <dbReference type="ARBA" id="ARBA00023170"/>
    </source>
</evidence>
<feature type="domain" description="G-protein coupled receptors family 1 profile" evidence="14">
    <location>
        <begin position="62"/>
        <end position="311"/>
    </location>
</feature>
<accession>A0A9D3XAY9</accession>
<dbReference type="PRINTS" id="PR00642">
    <property type="entry name" value="EDG1RECEPTOR"/>
</dbReference>
<evidence type="ECO:0000313" key="16">
    <source>
        <dbReference type="Proteomes" id="UP000827986"/>
    </source>
</evidence>
<keyword evidence="16" id="KW-1185">Reference proteome</keyword>
<evidence type="ECO:0000256" key="12">
    <source>
        <dbReference type="SAM" id="MobiDB-lite"/>
    </source>
</evidence>
<keyword evidence="6 13" id="KW-0472">Membrane</keyword>
<dbReference type="PANTHER" id="PTHR22750">
    <property type="entry name" value="G-PROTEIN COUPLED RECEPTOR"/>
    <property type="match status" value="1"/>
</dbReference>
<dbReference type="Pfam" id="PF00001">
    <property type="entry name" value="7tm_1"/>
    <property type="match status" value="1"/>
</dbReference>
<feature type="transmembrane region" description="Helical" evidence="13">
    <location>
        <begin position="295"/>
        <end position="314"/>
    </location>
</feature>
<dbReference type="PRINTS" id="PR00237">
    <property type="entry name" value="GPCRRHODOPSN"/>
</dbReference>
<comment type="similarity">
    <text evidence="11">Belongs to the G-protein coupled receptor 1 family.</text>
</comment>
<dbReference type="CDD" id="cd15348">
    <property type="entry name" value="7tmA_S1PR5_Edg8"/>
    <property type="match status" value="1"/>
</dbReference>
<keyword evidence="10" id="KW-1015">Disulfide bond</keyword>
<evidence type="ECO:0000256" key="13">
    <source>
        <dbReference type="SAM" id="Phobius"/>
    </source>
</evidence>
<evidence type="ECO:0000256" key="5">
    <source>
        <dbReference type="ARBA" id="ARBA00023040"/>
    </source>
</evidence>
<feature type="disulfide bond" evidence="10">
    <location>
        <begin position="280"/>
        <end position="287"/>
    </location>
</feature>
<feature type="transmembrane region" description="Helical" evidence="13">
    <location>
        <begin position="202"/>
        <end position="224"/>
    </location>
</feature>
<evidence type="ECO:0000256" key="10">
    <source>
        <dbReference type="PIRSR" id="PIRSR604061-50"/>
    </source>
</evidence>
<dbReference type="PRINTS" id="PR01523">
    <property type="entry name" value="S1PRECEPTOR"/>
</dbReference>
<feature type="transmembrane region" description="Helical" evidence="13">
    <location>
        <begin position="251"/>
        <end position="275"/>
    </location>
</feature>
<evidence type="ECO:0000256" key="11">
    <source>
        <dbReference type="RuleBase" id="RU000688"/>
    </source>
</evidence>
<comment type="subcellular location">
    <subcellularLocation>
        <location evidence="1">Cell membrane</location>
        <topology evidence="1">Multi-pass membrane protein</topology>
    </subcellularLocation>
</comment>
<dbReference type="SUPFAM" id="SSF81321">
    <property type="entry name" value="Family A G protein-coupled receptor-like"/>
    <property type="match status" value="1"/>
</dbReference>
<sequence length="387" mass="42467">MELITAESPARLVRLYREYHNNELISLHYNYTGKLQASGKYKGGLKADAVAFLAVCALIVLENLVVLLAIWRNKKFHSPMFYLLGNLTLSDLLAGLAYTANIAMSGANTLQLTPLLWFLREAGVFITLAASVFSLLAIAIERHITMSRMKLYHGDKKGRMFLLVGATWAASVLLGLLPVLGWNCLDRLVSCSTVLPLFSKSYVLFCITVFLAILVSITVLYARVFRMVKGSSPRPGSLRKGTLKRSQKSMALLKTVTIVVGTFVACWLPLFLLLLLDVWCEAQAGACRVLYKADYFLGLAMLNSLLNPIIYTLTSRDMRRAILKLLCCLLGGPAEDSPAQRFGLPILECSTSKSERSSHRPEGVDASLSTGNGTPTPVKALVPTAED</sequence>
<dbReference type="OrthoDB" id="10049450at2759"/>
<feature type="transmembrane region" description="Helical" evidence="13">
    <location>
        <begin position="49"/>
        <end position="71"/>
    </location>
</feature>
<dbReference type="InterPro" id="IPR017452">
    <property type="entry name" value="GPCR_Rhodpsn_7TM"/>
</dbReference>
<proteinExistence type="inferred from homology"/>
<dbReference type="GO" id="GO:0005886">
    <property type="term" value="C:plasma membrane"/>
    <property type="evidence" value="ECO:0007669"/>
    <property type="project" value="UniProtKB-SubCell"/>
</dbReference>
<keyword evidence="4 13" id="KW-1133">Transmembrane helix</keyword>
<feature type="transmembrane region" description="Helical" evidence="13">
    <location>
        <begin position="122"/>
        <end position="140"/>
    </location>
</feature>
<evidence type="ECO:0000256" key="2">
    <source>
        <dbReference type="ARBA" id="ARBA00022475"/>
    </source>
</evidence>
<feature type="compositionally biased region" description="Basic and acidic residues" evidence="12">
    <location>
        <begin position="353"/>
        <end position="363"/>
    </location>
</feature>
<dbReference type="EMBL" id="JAHDVG010000475">
    <property type="protein sequence ID" value="KAH1176328.1"/>
    <property type="molecule type" value="Genomic_DNA"/>
</dbReference>
<keyword evidence="7 11" id="KW-0675">Receptor</keyword>
<keyword evidence="5 11" id="KW-0297">G-protein coupled receptor</keyword>
<keyword evidence="3 11" id="KW-0812">Transmembrane</keyword>
<feature type="disulfide bond" evidence="10">
    <location>
        <begin position="184"/>
        <end position="191"/>
    </location>
</feature>
<dbReference type="Gene3D" id="1.20.1070.10">
    <property type="entry name" value="Rhodopsin 7-helix transmembrane proteins"/>
    <property type="match status" value="1"/>
</dbReference>
<feature type="transmembrane region" description="Helical" evidence="13">
    <location>
        <begin position="83"/>
        <end position="102"/>
    </location>
</feature>
<evidence type="ECO:0000256" key="3">
    <source>
        <dbReference type="ARBA" id="ARBA00022692"/>
    </source>
</evidence>
<dbReference type="InterPro" id="IPR004061">
    <property type="entry name" value="S1P_rcpt"/>
</dbReference>
<keyword evidence="8" id="KW-0325">Glycoprotein</keyword>
<dbReference type="Proteomes" id="UP000827986">
    <property type="component" value="Unassembled WGS sequence"/>
</dbReference>
<evidence type="ECO:0000256" key="1">
    <source>
        <dbReference type="ARBA" id="ARBA00004651"/>
    </source>
</evidence>